<dbReference type="Proteomes" id="UP000033618">
    <property type="component" value="Unassembled WGS sequence"/>
</dbReference>
<dbReference type="Gene3D" id="3.90.1200.10">
    <property type="match status" value="1"/>
</dbReference>
<reference evidence="2 3" key="1">
    <citation type="submission" date="2015-03" db="EMBL/GenBank/DDBJ databases">
        <title>Draft Genome Sequence of Burkholderia andropogonis type strain ICMP2807, isolated from Sorghum bicolor.</title>
        <authorList>
            <person name="Lopes-Santos L."/>
            <person name="Castro D.B."/>
            <person name="Ottoboni L.M."/>
            <person name="Park D."/>
            <person name="Weirc B.S."/>
            <person name="Destefano S.A."/>
        </authorList>
    </citation>
    <scope>NUCLEOTIDE SEQUENCE [LARGE SCALE GENOMIC DNA]</scope>
    <source>
        <strain evidence="2 3">ICMP2807</strain>
    </source>
</reference>
<dbReference type="STRING" id="28092.WM40_14440"/>
<keyword evidence="2" id="KW-0808">Transferase</keyword>
<comment type="caution">
    <text evidence="2">The sequence shown here is derived from an EMBL/GenBank/DDBJ whole genome shotgun (WGS) entry which is preliminary data.</text>
</comment>
<sequence length="318" mass="35609">MESQTVESKRLLDALLAAGISSAVTVRAGTAGIASPMRLATEWAGFWVTSESRHYYAKVLYEDMMPVVSADKTARATECAARTGATPDVKLIDARRSVLLFDALPAPEWHSARVDDLNSRDRLDALWNLKRKVHQGPTPDFVRSPFDDLHRIRDLCNTARVSLPIDAAWIDECVDLATAALKMAPGRSVPIHGDGVASNVMIGPNDELRLIDFDTAGVFDEWYDVATTLNELYQFEDEWRTGIAAWAGHCAEVDYARCRLYALLDDWLWTLSATWSGATSSRQLEFTKLGQWTLLRCRQTIQDARFESWLRQLKKAAS</sequence>
<evidence type="ECO:0000313" key="2">
    <source>
        <dbReference type="EMBL" id="KKB62953.1"/>
    </source>
</evidence>
<dbReference type="AlphaFoldDB" id="A0A0F5JYQ3"/>
<evidence type="ECO:0000313" key="3">
    <source>
        <dbReference type="Proteomes" id="UP000033618"/>
    </source>
</evidence>
<dbReference type="SUPFAM" id="SSF56112">
    <property type="entry name" value="Protein kinase-like (PK-like)"/>
    <property type="match status" value="1"/>
</dbReference>
<dbReference type="InterPro" id="IPR011009">
    <property type="entry name" value="Kinase-like_dom_sf"/>
</dbReference>
<keyword evidence="3" id="KW-1185">Reference proteome</keyword>
<evidence type="ECO:0000259" key="1">
    <source>
        <dbReference type="Pfam" id="PF01636"/>
    </source>
</evidence>
<protein>
    <submittedName>
        <fullName evidence="2">Aminoglycoside phosphotransferase</fullName>
    </submittedName>
</protein>
<organism evidence="2 3">
    <name type="scientific">Robbsia andropogonis</name>
    <dbReference type="NCBI Taxonomy" id="28092"/>
    <lineage>
        <taxon>Bacteria</taxon>
        <taxon>Pseudomonadati</taxon>
        <taxon>Pseudomonadota</taxon>
        <taxon>Betaproteobacteria</taxon>
        <taxon>Burkholderiales</taxon>
        <taxon>Burkholderiaceae</taxon>
        <taxon>Robbsia</taxon>
    </lineage>
</organism>
<dbReference type="Pfam" id="PF01636">
    <property type="entry name" value="APH"/>
    <property type="match status" value="1"/>
</dbReference>
<proteinExistence type="predicted"/>
<dbReference type="RefSeq" id="WP_046153186.1">
    <property type="nucleotide sequence ID" value="NZ_CADFGU010000010.1"/>
</dbReference>
<gene>
    <name evidence="2" type="ORF">WM40_14440</name>
</gene>
<dbReference type="InterPro" id="IPR002575">
    <property type="entry name" value="Aminoglycoside_PTrfase"/>
</dbReference>
<accession>A0A0F5JYQ3</accession>
<dbReference type="PATRIC" id="fig|28092.6.peg.3412"/>
<name>A0A0F5JYQ3_9BURK</name>
<dbReference type="GO" id="GO:0016740">
    <property type="term" value="F:transferase activity"/>
    <property type="evidence" value="ECO:0007669"/>
    <property type="project" value="UniProtKB-KW"/>
</dbReference>
<feature type="domain" description="Aminoglycoside phosphotransferase" evidence="1">
    <location>
        <begin position="97"/>
        <end position="261"/>
    </location>
</feature>
<dbReference type="EMBL" id="LAQU01000014">
    <property type="protein sequence ID" value="KKB62953.1"/>
    <property type="molecule type" value="Genomic_DNA"/>
</dbReference>